<organism evidence="7 8">
    <name type="scientific">Orchesella dallaii</name>
    <dbReference type="NCBI Taxonomy" id="48710"/>
    <lineage>
        <taxon>Eukaryota</taxon>
        <taxon>Metazoa</taxon>
        <taxon>Ecdysozoa</taxon>
        <taxon>Arthropoda</taxon>
        <taxon>Hexapoda</taxon>
        <taxon>Collembola</taxon>
        <taxon>Entomobryomorpha</taxon>
        <taxon>Entomobryoidea</taxon>
        <taxon>Orchesellidae</taxon>
        <taxon>Orchesellinae</taxon>
        <taxon>Orchesella</taxon>
    </lineage>
</organism>
<keyword evidence="2" id="KW-0813">Transport</keyword>
<reference evidence="7 8" key="1">
    <citation type="submission" date="2024-08" db="EMBL/GenBank/DDBJ databases">
        <authorList>
            <person name="Cucini C."/>
            <person name="Frati F."/>
        </authorList>
    </citation>
    <scope>NUCLEOTIDE SEQUENCE [LARGE SCALE GENOMIC DNA]</scope>
</reference>
<keyword evidence="4" id="KW-0653">Protein transport</keyword>
<accession>A0ABP1QFK2</accession>
<proteinExistence type="predicted"/>
<name>A0ABP1QFK2_9HEXA</name>
<evidence type="ECO:0000259" key="6">
    <source>
        <dbReference type="PROSITE" id="PS50219"/>
    </source>
</evidence>
<evidence type="ECO:0000256" key="4">
    <source>
        <dbReference type="ARBA" id="ARBA00022927"/>
    </source>
</evidence>
<dbReference type="Pfam" id="PF00780">
    <property type="entry name" value="CNH"/>
    <property type="match status" value="1"/>
</dbReference>
<keyword evidence="3" id="KW-0963">Cytoplasm</keyword>
<dbReference type="InterPro" id="IPR001180">
    <property type="entry name" value="CNH_dom"/>
</dbReference>
<feature type="domain" description="CNH" evidence="6">
    <location>
        <begin position="24"/>
        <end position="292"/>
    </location>
</feature>
<dbReference type="PROSITE" id="PS50219">
    <property type="entry name" value="CNH"/>
    <property type="match status" value="1"/>
</dbReference>
<dbReference type="Proteomes" id="UP001642540">
    <property type="component" value="Unassembled WGS sequence"/>
</dbReference>
<dbReference type="PROSITE" id="PS50236">
    <property type="entry name" value="CHCR"/>
    <property type="match status" value="1"/>
</dbReference>
<evidence type="ECO:0000313" key="8">
    <source>
        <dbReference type="Proteomes" id="UP001642540"/>
    </source>
</evidence>
<dbReference type="EMBL" id="CAXLJM020000028">
    <property type="protein sequence ID" value="CAL8097270.1"/>
    <property type="molecule type" value="Genomic_DNA"/>
</dbReference>
<evidence type="ECO:0000256" key="5">
    <source>
        <dbReference type="PROSITE-ProRule" id="PRU01006"/>
    </source>
</evidence>
<dbReference type="InterPro" id="IPR000547">
    <property type="entry name" value="Clathrin_H-chain/VPS_repeat"/>
</dbReference>
<dbReference type="PANTHER" id="PTHR12894:SF27">
    <property type="entry name" value="TRANSFORMING GROWTH FACTOR-BETA RECEPTOR-ASSOCIATED PROTEIN 1"/>
    <property type="match status" value="1"/>
</dbReference>
<comment type="caution">
    <text evidence="7">The sequence shown here is derived from an EMBL/GenBank/DDBJ whole genome shotgun (WGS) entry which is preliminary data.</text>
</comment>
<evidence type="ECO:0000256" key="2">
    <source>
        <dbReference type="ARBA" id="ARBA00022448"/>
    </source>
</evidence>
<protein>
    <recommendedName>
        <fullName evidence="6">CNH domain-containing protein</fullName>
    </recommendedName>
</protein>
<dbReference type="InterPro" id="IPR032914">
    <property type="entry name" value="Vam6/VPS39/TRAP1"/>
</dbReference>
<evidence type="ECO:0000313" key="7">
    <source>
        <dbReference type="EMBL" id="CAL8097270.1"/>
    </source>
</evidence>
<sequence>MDVASVKTYDIQLVIDSIDIGGSTGKVLSIECCESRMFLGTAEGLLLEYFMTDERSKTFFSRVRQQNLNKGQPIIQIRSASALDSLIILTGGTVAMYDIQSLETKGSNTLSGVSCIAIDENPFDADPFTVTLCYVKKKSLMMALASEKGISVVKEVSLDSTALNLAVETGLVCAALSSGRYIFVDMNSQKKNVAELCQFDPKDVNPKIVNAGKEEFLLIGPGGLGVFTSSSGISGRPPIIWHDKVNEIVVDGLNVVAAGNDVIYVNSLHDPTTSNVIPFPGVKCLALTEGKLYVGTARSLYRFTPISVDEQVESLINTEKIDQALNLLELAHVKDEKREYLRRRILRKAVFLRMHALDLTACMEAIRESHIDLREVISLFPTILPANTVFTRSLPSLHEFIDVNQMVGGDPHKARTLASFLLAVLTSHETMPDSKDLSTSAIKLAAKYDKSQYIIILDHVSCMNIDYDDCFEWMEDYKYFDCAALLYKAKGDVRKALDMWIDLLSGTKKCEDPDEFEGIEVVIETLLSSVNVNMIWDYYEKLTKFDPIKAVEVFTKRELSPSFQPLNVAEKLSANRPICMIYLRHCIFEKKLDDEDLHTYLATLYIDEIVQATNDKDNERLRAEFRQLLISSDSLKVQFLIGRLQKTQLRLELAILHGKAGDHDPALKVIVEELHDYKFASEYCVKISDTGQRVKAFMSLLKIYLKSKDKPEIIEACMNLLTNHAEEFDFSIALPLLPDDWNIRSLSDLLHRVLRTHLHRQRRVELLKGLSERIDKDYKLEYDANNQGYILDEDSVCGVCYRKLDNLEPIYYRKGFIVHSKCT</sequence>
<comment type="subcellular location">
    <subcellularLocation>
        <location evidence="1">Cytoplasm</location>
    </subcellularLocation>
</comment>
<evidence type="ECO:0000256" key="3">
    <source>
        <dbReference type="ARBA" id="ARBA00022490"/>
    </source>
</evidence>
<keyword evidence="8" id="KW-1185">Reference proteome</keyword>
<dbReference type="PANTHER" id="PTHR12894">
    <property type="entry name" value="CNH DOMAIN CONTAINING"/>
    <property type="match status" value="1"/>
</dbReference>
<feature type="repeat" description="CHCR" evidence="5">
    <location>
        <begin position="553"/>
        <end position="709"/>
    </location>
</feature>
<gene>
    <name evidence="7" type="ORF">ODALV1_LOCUS9603</name>
</gene>
<evidence type="ECO:0000256" key="1">
    <source>
        <dbReference type="ARBA" id="ARBA00004496"/>
    </source>
</evidence>